<evidence type="ECO:0000313" key="2">
    <source>
        <dbReference type="Proteomes" id="UP001428341"/>
    </source>
</evidence>
<gene>
    <name evidence="1" type="ORF">WN944_014905</name>
</gene>
<keyword evidence="2" id="KW-1185">Reference proteome</keyword>
<name>A0AAP0QJ51_9ROSI</name>
<organism evidence="1 2">
    <name type="scientific">Citrus x changshan-huyou</name>
    <dbReference type="NCBI Taxonomy" id="2935761"/>
    <lineage>
        <taxon>Eukaryota</taxon>
        <taxon>Viridiplantae</taxon>
        <taxon>Streptophyta</taxon>
        <taxon>Embryophyta</taxon>
        <taxon>Tracheophyta</taxon>
        <taxon>Spermatophyta</taxon>
        <taxon>Magnoliopsida</taxon>
        <taxon>eudicotyledons</taxon>
        <taxon>Gunneridae</taxon>
        <taxon>Pentapetalae</taxon>
        <taxon>rosids</taxon>
        <taxon>malvids</taxon>
        <taxon>Sapindales</taxon>
        <taxon>Rutaceae</taxon>
        <taxon>Aurantioideae</taxon>
        <taxon>Citrus</taxon>
    </lineage>
</organism>
<reference evidence="1 2" key="1">
    <citation type="submission" date="2024-05" db="EMBL/GenBank/DDBJ databases">
        <title>Haplotype-resolved chromosome-level genome assembly of Huyou (Citrus changshanensis).</title>
        <authorList>
            <person name="Miao C."/>
            <person name="Chen W."/>
            <person name="Wu Y."/>
            <person name="Wang L."/>
            <person name="Zhao S."/>
            <person name="Grierson D."/>
            <person name="Xu C."/>
            <person name="Chen K."/>
        </authorList>
    </citation>
    <scope>NUCLEOTIDE SEQUENCE [LARGE SCALE GENOMIC DNA]</scope>
    <source>
        <strain evidence="1">01-14</strain>
        <tissue evidence="1">Leaf</tissue>
    </source>
</reference>
<comment type="caution">
    <text evidence="1">The sequence shown here is derived from an EMBL/GenBank/DDBJ whole genome shotgun (WGS) entry which is preliminary data.</text>
</comment>
<dbReference type="EMBL" id="JBCGBO010000005">
    <property type="protein sequence ID" value="KAK9199713.1"/>
    <property type="molecule type" value="Genomic_DNA"/>
</dbReference>
<sequence>MSSTSESERDSDDGVEILSVADDAMFSEYGPTTTDQERGANNEMLISIDIIGKEFANEEDAKSFFRVLSSEVFRMRRSKVRGQTYYKDMLQG</sequence>
<proteinExistence type="predicted"/>
<accession>A0AAP0QJ51</accession>
<dbReference type="Proteomes" id="UP001428341">
    <property type="component" value="Unassembled WGS sequence"/>
</dbReference>
<protein>
    <submittedName>
        <fullName evidence="1">Uncharacterized protein</fullName>
    </submittedName>
</protein>
<evidence type="ECO:0000313" key="1">
    <source>
        <dbReference type="EMBL" id="KAK9199713.1"/>
    </source>
</evidence>
<dbReference type="AlphaFoldDB" id="A0AAP0QJ51"/>